<protein>
    <submittedName>
        <fullName evidence="1">Uncharacterized protein</fullName>
    </submittedName>
</protein>
<gene>
    <name evidence="1" type="ORF">UXM345_LOCUS36701</name>
</gene>
<dbReference type="EMBL" id="CAJOBF010017801">
    <property type="protein sequence ID" value="CAF4365215.1"/>
    <property type="molecule type" value="Genomic_DNA"/>
</dbReference>
<evidence type="ECO:0000313" key="2">
    <source>
        <dbReference type="Proteomes" id="UP000663842"/>
    </source>
</evidence>
<sequence>MWHNYALILDVLVSTFPTKGQRLSLVLLNVEANIFITSEGKRCLSAVKRKYESASILILNQYVRLLISVDSKQIKIYVNGSIEIDVAVQNDVLGVNSNHIHLFREVDSEKNTTSNNMLRIICKSITFLNRTITNKDLDEALKSPNYSLETLVVLPLSLYTSSIINMGHNTEWIKFVVNEYRTNNIQLIDTIIYVNIRKFF</sequence>
<accession>A0A820LZP8</accession>
<proteinExistence type="predicted"/>
<evidence type="ECO:0000313" key="1">
    <source>
        <dbReference type="EMBL" id="CAF4365215.1"/>
    </source>
</evidence>
<dbReference type="AlphaFoldDB" id="A0A820LZP8"/>
<organism evidence="1 2">
    <name type="scientific">Rotaria magnacalcarata</name>
    <dbReference type="NCBI Taxonomy" id="392030"/>
    <lineage>
        <taxon>Eukaryota</taxon>
        <taxon>Metazoa</taxon>
        <taxon>Spiralia</taxon>
        <taxon>Gnathifera</taxon>
        <taxon>Rotifera</taxon>
        <taxon>Eurotatoria</taxon>
        <taxon>Bdelloidea</taxon>
        <taxon>Philodinida</taxon>
        <taxon>Philodinidae</taxon>
        <taxon>Rotaria</taxon>
    </lineage>
</organism>
<dbReference type="Proteomes" id="UP000663842">
    <property type="component" value="Unassembled WGS sequence"/>
</dbReference>
<reference evidence="1" key="1">
    <citation type="submission" date="2021-02" db="EMBL/GenBank/DDBJ databases">
        <authorList>
            <person name="Nowell W R."/>
        </authorList>
    </citation>
    <scope>NUCLEOTIDE SEQUENCE</scope>
</reference>
<name>A0A820LZP8_9BILA</name>
<comment type="caution">
    <text evidence="1">The sequence shown here is derived from an EMBL/GenBank/DDBJ whole genome shotgun (WGS) entry which is preliminary data.</text>
</comment>